<evidence type="ECO:0000259" key="3">
    <source>
        <dbReference type="PROSITE" id="PS50110"/>
    </source>
</evidence>
<gene>
    <name evidence="4" type="ORF">Dasosvirus22_3</name>
</gene>
<keyword evidence="1" id="KW-0597">Phosphoprotein</keyword>
<dbReference type="SMART" id="SM00448">
    <property type="entry name" value="REC"/>
    <property type="match status" value="1"/>
</dbReference>
<proteinExistence type="predicted"/>
<dbReference type="SUPFAM" id="SSF52172">
    <property type="entry name" value="CheY-like"/>
    <property type="match status" value="1"/>
</dbReference>
<dbReference type="GO" id="GO:0000160">
    <property type="term" value="P:phosphorelay signal transduction system"/>
    <property type="evidence" value="ECO:0007669"/>
    <property type="project" value="InterPro"/>
</dbReference>
<dbReference type="CDD" id="cd17546">
    <property type="entry name" value="REC_hyHK_CKI1_RcsC-like"/>
    <property type="match status" value="1"/>
</dbReference>
<dbReference type="GO" id="GO:0016301">
    <property type="term" value="F:kinase activity"/>
    <property type="evidence" value="ECO:0007669"/>
    <property type="project" value="UniProtKB-KW"/>
</dbReference>
<feature type="compositionally biased region" description="Polar residues" evidence="2">
    <location>
        <begin position="61"/>
        <end position="72"/>
    </location>
</feature>
<feature type="compositionally biased region" description="Polar residues" evidence="2">
    <location>
        <begin position="27"/>
        <end position="42"/>
    </location>
</feature>
<evidence type="ECO:0000256" key="2">
    <source>
        <dbReference type="SAM" id="MobiDB-lite"/>
    </source>
</evidence>
<dbReference type="Gene3D" id="3.40.50.2300">
    <property type="match status" value="1"/>
</dbReference>
<organism evidence="4">
    <name type="scientific">Dasosvirus sp</name>
    <dbReference type="NCBI Taxonomy" id="2487764"/>
    <lineage>
        <taxon>Viruses</taxon>
        <taxon>Varidnaviria</taxon>
        <taxon>Bamfordvirae</taxon>
        <taxon>Nucleocytoviricota</taxon>
        <taxon>Megaviricetes</taxon>
        <taxon>Imitervirales</taxon>
        <taxon>Mimiviridae</taxon>
        <taxon>Klosneuvirinae</taxon>
    </lineage>
</organism>
<keyword evidence="4" id="KW-0418">Kinase</keyword>
<dbReference type="PANTHER" id="PTHR43719">
    <property type="entry name" value="TWO-COMPONENT HISTIDINE KINASE"/>
    <property type="match status" value="1"/>
</dbReference>
<evidence type="ECO:0000313" key="4">
    <source>
        <dbReference type="EMBL" id="AYV77660.1"/>
    </source>
</evidence>
<dbReference type="InterPro" id="IPR001789">
    <property type="entry name" value="Sig_transdc_resp-reg_receiver"/>
</dbReference>
<dbReference type="Pfam" id="PF00072">
    <property type="entry name" value="Response_reg"/>
    <property type="match status" value="1"/>
</dbReference>
<name>A0A3G4ZRZ7_9VIRU</name>
<dbReference type="InterPro" id="IPR011006">
    <property type="entry name" value="CheY-like_superfamily"/>
</dbReference>
<feature type="compositionally biased region" description="Basic and acidic residues" evidence="2">
    <location>
        <begin position="43"/>
        <end position="57"/>
    </location>
</feature>
<protein>
    <submittedName>
        <fullName evidence="4">Putative sensor histidine kinase</fullName>
    </submittedName>
</protein>
<reference evidence="4" key="1">
    <citation type="submission" date="2018-10" db="EMBL/GenBank/DDBJ databases">
        <title>Hidden diversity of soil giant viruses.</title>
        <authorList>
            <person name="Schulz F."/>
            <person name="Alteio L."/>
            <person name="Goudeau D."/>
            <person name="Ryan E.M."/>
            <person name="Malmstrom R.R."/>
            <person name="Blanchard J."/>
            <person name="Woyke T."/>
        </authorList>
    </citation>
    <scope>NUCLEOTIDE SEQUENCE</scope>
    <source>
        <strain evidence="4">DSV1</strain>
    </source>
</reference>
<dbReference type="PANTHER" id="PTHR43719:SF28">
    <property type="entry name" value="PEROXIDE STRESS-ACTIVATED HISTIDINE KINASE MAK1-RELATED"/>
    <property type="match status" value="1"/>
</dbReference>
<feature type="compositionally biased region" description="Basic and acidic residues" evidence="2">
    <location>
        <begin position="11"/>
        <end position="26"/>
    </location>
</feature>
<feature type="domain" description="Response regulatory" evidence="3">
    <location>
        <begin position="84"/>
        <end position="200"/>
    </location>
</feature>
<feature type="region of interest" description="Disordered" evidence="2">
    <location>
        <begin position="1"/>
        <end position="77"/>
    </location>
</feature>
<dbReference type="EMBL" id="MK072063">
    <property type="protein sequence ID" value="AYV77660.1"/>
    <property type="molecule type" value="Genomic_DNA"/>
</dbReference>
<dbReference type="InterPro" id="IPR050956">
    <property type="entry name" value="2C_system_His_kinase"/>
</dbReference>
<sequence>MNLFKRFTQKSKKDNDPKIVNDKDSKTSSQAGSNLTNGPNTNTKKEGGVEMENHNLGDKSANGNKSEPNITTEHGPMSKEKNTFHLICDDSDPNRMVLEKYLSRKNVTVHKSCNGKECISMIEKNGKYLVVWMDIQMPIMNGIECTKYLRETLKYDGIIIGLTGYIDQESVNRCLATGMNHVIGKPIDKNVLYNYVDMYAQQ</sequence>
<evidence type="ECO:0000256" key="1">
    <source>
        <dbReference type="ARBA" id="ARBA00022553"/>
    </source>
</evidence>
<accession>A0A3G4ZRZ7</accession>
<keyword evidence="4" id="KW-0808">Transferase</keyword>
<dbReference type="PROSITE" id="PS50110">
    <property type="entry name" value="RESPONSE_REGULATORY"/>
    <property type="match status" value="1"/>
</dbReference>